<comment type="caution">
    <text evidence="9">The sequence shown here is derived from an EMBL/GenBank/DDBJ whole genome shotgun (WGS) entry which is preliminary data.</text>
</comment>
<protein>
    <recommendedName>
        <fullName evidence="6 8">3-dehydroquinate dehydratase</fullName>
        <shortName evidence="8">3-dehydroquinase</shortName>
        <ecNumber evidence="6 8">4.2.1.10</ecNumber>
    </recommendedName>
    <alternativeName>
        <fullName evidence="8">Type II DHQase</fullName>
    </alternativeName>
</protein>
<name>A0A166XB53_9GAMM</name>
<evidence type="ECO:0000256" key="6">
    <source>
        <dbReference type="ARBA" id="ARBA00012060"/>
    </source>
</evidence>
<keyword evidence="8" id="KW-0028">Amino-acid biosynthesis</keyword>
<dbReference type="HAMAP" id="MF_00169">
    <property type="entry name" value="AroQ"/>
    <property type="match status" value="1"/>
</dbReference>
<dbReference type="NCBIfam" id="NF003807">
    <property type="entry name" value="PRK05395.1-4"/>
    <property type="match status" value="1"/>
</dbReference>
<dbReference type="AlphaFoldDB" id="A0A166XB53"/>
<comment type="similarity">
    <text evidence="4 8">Belongs to the type-II 3-dehydroquinase family.</text>
</comment>
<reference evidence="9 10" key="1">
    <citation type="submission" date="2013-07" db="EMBL/GenBank/DDBJ databases">
        <title>Comparative Genomic and Metabolomic Analysis of Twelve Strains of Pseudoalteromonas luteoviolacea.</title>
        <authorList>
            <person name="Vynne N.G."/>
            <person name="Mansson M."/>
            <person name="Gram L."/>
        </authorList>
    </citation>
    <scope>NUCLEOTIDE SEQUENCE [LARGE SCALE GENOMIC DNA]</scope>
    <source>
        <strain evidence="9 10">DSM 6061</strain>
    </source>
</reference>
<comment type="pathway">
    <text evidence="3 8">Metabolic intermediate biosynthesis; chorismate biosynthesis; chorismate from D-erythrose 4-phosphate and phosphoenolpyruvate: step 3/7.</text>
</comment>
<evidence type="ECO:0000256" key="1">
    <source>
        <dbReference type="ARBA" id="ARBA00001864"/>
    </source>
</evidence>
<comment type="subunit">
    <text evidence="5 8">Homododecamer.</text>
</comment>
<feature type="binding site" evidence="8">
    <location>
        <position position="143"/>
    </location>
    <ligand>
        <name>substrate</name>
    </ligand>
</feature>
<dbReference type="NCBIfam" id="NF003805">
    <property type="entry name" value="PRK05395.1-2"/>
    <property type="match status" value="1"/>
</dbReference>
<dbReference type="NCBIfam" id="TIGR01088">
    <property type="entry name" value="aroQ"/>
    <property type="match status" value="1"/>
</dbReference>
<dbReference type="NCBIfam" id="NF003804">
    <property type="entry name" value="PRK05395.1-1"/>
    <property type="match status" value="1"/>
</dbReference>
<feature type="active site" description="Proton acceptor" evidence="8">
    <location>
        <position position="55"/>
    </location>
</feature>
<evidence type="ECO:0000256" key="5">
    <source>
        <dbReference type="ARBA" id="ARBA00011193"/>
    </source>
</evidence>
<dbReference type="InterPro" id="IPR001874">
    <property type="entry name" value="DHquinase_II"/>
</dbReference>
<feature type="binding site" evidence="8">
    <location>
        <position position="119"/>
    </location>
    <ligand>
        <name>substrate</name>
    </ligand>
</feature>
<keyword evidence="7 8" id="KW-0456">Lyase</keyword>
<dbReference type="PATRIC" id="fig|1365250.3.peg.1802"/>
<keyword evidence="8" id="KW-0057">Aromatic amino acid biosynthesis</keyword>
<feature type="binding site" evidence="8">
    <location>
        <position position="106"/>
    </location>
    <ligand>
        <name>substrate</name>
    </ligand>
</feature>
<dbReference type="EMBL" id="AUYB01000097">
    <property type="protein sequence ID" value="KZN39958.1"/>
    <property type="molecule type" value="Genomic_DNA"/>
</dbReference>
<dbReference type="CDD" id="cd00466">
    <property type="entry name" value="DHQase_II"/>
    <property type="match status" value="1"/>
</dbReference>
<comment type="catalytic activity">
    <reaction evidence="1 8">
        <text>3-dehydroquinate = 3-dehydroshikimate + H2O</text>
        <dbReference type="Rhea" id="RHEA:21096"/>
        <dbReference type="ChEBI" id="CHEBI:15377"/>
        <dbReference type="ChEBI" id="CHEBI:16630"/>
        <dbReference type="ChEBI" id="CHEBI:32364"/>
        <dbReference type="EC" id="4.2.1.10"/>
    </reaction>
</comment>
<dbReference type="InterPro" id="IPR036441">
    <property type="entry name" value="DHquinase_II_sf"/>
</dbReference>
<dbReference type="EC" id="4.2.1.10" evidence="6 8"/>
<feature type="site" description="Transition state stabilizer" evidence="8">
    <location>
        <position position="50"/>
    </location>
</feature>
<feature type="active site" description="Proton donor" evidence="8">
    <location>
        <position position="132"/>
    </location>
</feature>
<sequence>MLFIAQALKLDKAKDEKSVYFPFKGISRIMSANFKVLVLNGPNLNMLGRREPDKYGTQTLAEVMQSLIKCAEQHDVTLTHFQSNSEAELINTIHDHYGKVDCIIINPAAFTHTSIAMRDALLSISVPFYEVHISNVHAREPFRHTSYFSDVAKGVICGLGATGYHAALLAAIDQLRNQNNSN</sequence>
<dbReference type="STRING" id="43657.S4054249_01835"/>
<evidence type="ECO:0000256" key="3">
    <source>
        <dbReference type="ARBA" id="ARBA00004902"/>
    </source>
</evidence>
<accession>A0A166XB53</accession>
<evidence type="ECO:0000256" key="4">
    <source>
        <dbReference type="ARBA" id="ARBA00011037"/>
    </source>
</evidence>
<organism evidence="9 10">
    <name type="scientific">Pseudoalteromonas luteoviolacea DSM 6061</name>
    <dbReference type="NCBI Taxonomy" id="1365250"/>
    <lineage>
        <taxon>Bacteria</taxon>
        <taxon>Pseudomonadati</taxon>
        <taxon>Pseudomonadota</taxon>
        <taxon>Gammaproteobacteria</taxon>
        <taxon>Alteromonadales</taxon>
        <taxon>Pseudoalteromonadaceae</taxon>
        <taxon>Pseudoalteromonas</taxon>
    </lineage>
</organism>
<dbReference type="Gene3D" id="3.40.50.9100">
    <property type="entry name" value="Dehydroquinase, class II"/>
    <property type="match status" value="1"/>
</dbReference>
<feature type="binding site" evidence="8">
    <location>
        <position position="112"/>
    </location>
    <ligand>
        <name>substrate</name>
    </ligand>
</feature>
<dbReference type="GO" id="GO:0009423">
    <property type="term" value="P:chorismate biosynthetic process"/>
    <property type="evidence" value="ECO:0007669"/>
    <property type="project" value="UniProtKB-UniRule"/>
</dbReference>
<comment type="function">
    <text evidence="2 8">Catalyzes a trans-dehydration via an enolate intermediate.</text>
</comment>
<evidence type="ECO:0000313" key="9">
    <source>
        <dbReference type="EMBL" id="KZN39958.1"/>
    </source>
</evidence>
<proteinExistence type="inferred from homology"/>
<evidence type="ECO:0000313" key="10">
    <source>
        <dbReference type="Proteomes" id="UP000076643"/>
    </source>
</evidence>
<evidence type="ECO:0000256" key="8">
    <source>
        <dbReference type="HAMAP-Rule" id="MF_00169"/>
    </source>
</evidence>
<dbReference type="UniPathway" id="UPA00053">
    <property type="reaction ID" value="UER00086"/>
</dbReference>
<dbReference type="Pfam" id="PF01220">
    <property type="entry name" value="DHquinase_II"/>
    <property type="match status" value="1"/>
</dbReference>
<dbReference type="PROSITE" id="PS01029">
    <property type="entry name" value="DEHYDROQUINASE_II"/>
    <property type="match status" value="1"/>
</dbReference>
<dbReference type="SUPFAM" id="SSF52304">
    <property type="entry name" value="Type II 3-dehydroquinate dehydratase"/>
    <property type="match status" value="1"/>
</dbReference>
<dbReference type="GO" id="GO:0019631">
    <property type="term" value="P:quinate catabolic process"/>
    <property type="evidence" value="ECO:0007669"/>
    <property type="project" value="TreeGrafter"/>
</dbReference>
<dbReference type="PANTHER" id="PTHR21272">
    <property type="entry name" value="CATABOLIC 3-DEHYDROQUINASE"/>
    <property type="match status" value="1"/>
</dbReference>
<gene>
    <name evidence="8" type="primary">aroQ</name>
    <name evidence="9" type="ORF">N475_12845</name>
</gene>
<dbReference type="NCBIfam" id="NF003806">
    <property type="entry name" value="PRK05395.1-3"/>
    <property type="match status" value="1"/>
</dbReference>
<dbReference type="Proteomes" id="UP000076643">
    <property type="component" value="Unassembled WGS sequence"/>
</dbReference>
<dbReference type="InterPro" id="IPR018509">
    <property type="entry name" value="DHquinase_II_CS"/>
</dbReference>
<keyword evidence="10" id="KW-1185">Reference proteome</keyword>
<evidence type="ECO:0000256" key="7">
    <source>
        <dbReference type="ARBA" id="ARBA00023239"/>
    </source>
</evidence>
<evidence type="ECO:0000256" key="2">
    <source>
        <dbReference type="ARBA" id="ARBA00003924"/>
    </source>
</evidence>
<dbReference type="GO" id="GO:0008652">
    <property type="term" value="P:amino acid biosynthetic process"/>
    <property type="evidence" value="ECO:0007669"/>
    <property type="project" value="UniProtKB-KW"/>
</dbReference>
<dbReference type="PANTHER" id="PTHR21272:SF3">
    <property type="entry name" value="CATABOLIC 3-DEHYDROQUINASE"/>
    <property type="match status" value="1"/>
</dbReference>
<feature type="binding site" evidence="8">
    <location>
        <begin position="133"/>
        <end position="134"/>
    </location>
    <ligand>
        <name>substrate</name>
    </ligand>
</feature>
<dbReference type="GO" id="GO:0009073">
    <property type="term" value="P:aromatic amino acid family biosynthetic process"/>
    <property type="evidence" value="ECO:0007669"/>
    <property type="project" value="UniProtKB-KW"/>
</dbReference>
<dbReference type="GO" id="GO:0003855">
    <property type="term" value="F:3-dehydroquinate dehydratase activity"/>
    <property type="evidence" value="ECO:0007669"/>
    <property type="project" value="UniProtKB-UniRule"/>
</dbReference>